<comment type="caution">
    <text evidence="1">The sequence shown here is derived from an EMBL/GenBank/DDBJ whole genome shotgun (WGS) entry which is preliminary data.</text>
</comment>
<protein>
    <recommendedName>
        <fullName evidence="3">DUF3302 domain-containing protein</fullName>
    </recommendedName>
</protein>
<dbReference type="InterPro" id="IPR011223">
    <property type="entry name" value="UCP028770"/>
</dbReference>
<keyword evidence="2" id="KW-1185">Reference proteome</keyword>
<reference evidence="1 2" key="1">
    <citation type="submission" date="2016-10" db="EMBL/GenBank/DDBJ databases">
        <authorList>
            <person name="Varghese N."/>
            <person name="Submissions S."/>
        </authorList>
    </citation>
    <scope>NUCLEOTIDE SEQUENCE [LARGE SCALE GENOMIC DNA]</scope>
    <source>
        <strain evidence="1 2">DSM 26672</strain>
    </source>
</reference>
<sequence>MSGLDIFAWIVLVVLVASTVFVAVFMAMWPGMVARRRNHPWAEAVAIGGWVTLFLGFVLWPVVLIWAYVDVPAKPGRGNGDAETAR</sequence>
<evidence type="ECO:0000313" key="1">
    <source>
        <dbReference type="EMBL" id="SDH32480.1"/>
    </source>
</evidence>
<gene>
    <name evidence="1" type="ORF">SAMN05421844_10833</name>
</gene>
<dbReference type="EMBL" id="FNBZ01000008">
    <property type="protein sequence ID" value="SDH32480.1"/>
    <property type="molecule type" value="Genomic_DNA"/>
</dbReference>
<evidence type="ECO:0000313" key="2">
    <source>
        <dbReference type="Proteomes" id="UP000199468"/>
    </source>
</evidence>
<dbReference type="RefSeq" id="WP_091860907.1">
    <property type="nucleotide sequence ID" value="NZ_FNBZ01000008.1"/>
</dbReference>
<organism evidence="1 2">
    <name type="scientific">Bosea robiniae</name>
    <dbReference type="NCBI Taxonomy" id="1036780"/>
    <lineage>
        <taxon>Bacteria</taxon>
        <taxon>Pseudomonadati</taxon>
        <taxon>Pseudomonadota</taxon>
        <taxon>Alphaproteobacteria</taxon>
        <taxon>Hyphomicrobiales</taxon>
        <taxon>Boseaceae</taxon>
        <taxon>Bosea</taxon>
    </lineage>
</organism>
<dbReference type="Pfam" id="PF11742">
    <property type="entry name" value="DUF3302"/>
    <property type="match status" value="1"/>
</dbReference>
<name>A0ABY0P4S8_9HYPH</name>
<evidence type="ECO:0008006" key="3">
    <source>
        <dbReference type="Google" id="ProtNLM"/>
    </source>
</evidence>
<proteinExistence type="predicted"/>
<accession>A0ABY0P4S8</accession>
<dbReference type="Proteomes" id="UP000199468">
    <property type="component" value="Unassembled WGS sequence"/>
</dbReference>